<dbReference type="OrthoDB" id="878902at2"/>
<dbReference type="EMBL" id="FUYE01000003">
    <property type="protein sequence ID" value="SKA85813.1"/>
    <property type="molecule type" value="Genomic_DNA"/>
</dbReference>
<dbReference type="Pfam" id="PF06114">
    <property type="entry name" value="Peptidase_M78"/>
    <property type="match status" value="1"/>
</dbReference>
<name>A0A1T4X891_9BACT</name>
<keyword evidence="3" id="KW-1185">Reference proteome</keyword>
<proteinExistence type="predicted"/>
<dbReference type="STRING" id="48467.SAMN02745166_01210"/>
<evidence type="ECO:0000313" key="3">
    <source>
        <dbReference type="Proteomes" id="UP000190774"/>
    </source>
</evidence>
<reference evidence="3" key="1">
    <citation type="submission" date="2017-02" db="EMBL/GenBank/DDBJ databases">
        <authorList>
            <person name="Varghese N."/>
            <person name="Submissions S."/>
        </authorList>
    </citation>
    <scope>NUCLEOTIDE SEQUENCE [LARGE SCALE GENOMIC DNA]</scope>
    <source>
        <strain evidence="3">ATCC 700200</strain>
    </source>
</reference>
<evidence type="ECO:0000259" key="1">
    <source>
        <dbReference type="Pfam" id="PF06114"/>
    </source>
</evidence>
<gene>
    <name evidence="2" type="ORF">SAMN02745166_01210</name>
</gene>
<accession>A0A1T4X891</accession>
<evidence type="ECO:0000313" key="2">
    <source>
        <dbReference type="EMBL" id="SKA85813.1"/>
    </source>
</evidence>
<organism evidence="2 3">
    <name type="scientific">Prosthecobacter debontii</name>
    <dbReference type="NCBI Taxonomy" id="48467"/>
    <lineage>
        <taxon>Bacteria</taxon>
        <taxon>Pseudomonadati</taxon>
        <taxon>Verrucomicrobiota</taxon>
        <taxon>Verrucomicrobiia</taxon>
        <taxon>Verrucomicrobiales</taxon>
        <taxon>Verrucomicrobiaceae</taxon>
        <taxon>Prosthecobacter</taxon>
    </lineage>
</organism>
<dbReference type="AlphaFoldDB" id="A0A1T4X891"/>
<sequence length="200" mass="22171">MCARLGIDVKLRMGRGFKADAEKLSVDVRAALKLQPHDRIPAETLAERMGFRVIEPSAIPGLSEGHLKVLTGDGKNNWSAVLIKAENGDGGLIINNPTHSPCRRESNIFHEISHDLCQHEPDEVINLGGLAVRSFSSEKEEQAERLGYALHISRDALFWAAKRKLTRSGIAEHFCASEILVRHRINSTAVERILKRAIPT</sequence>
<dbReference type="Proteomes" id="UP000190774">
    <property type="component" value="Unassembled WGS sequence"/>
</dbReference>
<feature type="domain" description="IrrE N-terminal-like" evidence="1">
    <location>
        <begin position="90"/>
        <end position="186"/>
    </location>
</feature>
<protein>
    <recommendedName>
        <fullName evidence="1">IrrE N-terminal-like domain-containing protein</fullName>
    </recommendedName>
</protein>
<dbReference type="InterPro" id="IPR010359">
    <property type="entry name" value="IrrE_HExxH"/>
</dbReference>